<feature type="transmembrane region" description="Helical" evidence="9">
    <location>
        <begin position="90"/>
        <end position="109"/>
    </location>
</feature>
<keyword evidence="6 9" id="KW-1133">Transmembrane helix</keyword>
<proteinExistence type="inferred from homology"/>
<evidence type="ECO:0000256" key="8">
    <source>
        <dbReference type="SAM" id="MobiDB-lite"/>
    </source>
</evidence>
<dbReference type="PROSITE" id="PS50850">
    <property type="entry name" value="MFS"/>
    <property type="match status" value="1"/>
</dbReference>
<keyword evidence="5 9" id="KW-0812">Transmembrane</keyword>
<feature type="transmembrane region" description="Helical" evidence="9">
    <location>
        <begin position="438"/>
        <end position="456"/>
    </location>
</feature>
<dbReference type="InterPro" id="IPR004638">
    <property type="entry name" value="EmrB-like"/>
</dbReference>
<dbReference type="EMBL" id="CP003273">
    <property type="protein sequence ID" value="AGL03794.1"/>
    <property type="molecule type" value="Genomic_DNA"/>
</dbReference>
<dbReference type="Pfam" id="PF07690">
    <property type="entry name" value="MFS_1"/>
    <property type="match status" value="1"/>
</dbReference>
<dbReference type="HOGENOM" id="CLU_000960_28_0_9"/>
<reference evidence="11 12" key="1">
    <citation type="submission" date="2012-01" db="EMBL/GenBank/DDBJ databases">
        <title>Complete sequence of Desulfotomaculum gibsoniae DSM 7213.</title>
        <authorList>
            <consortium name="US DOE Joint Genome Institute"/>
            <person name="Lucas S."/>
            <person name="Han J."/>
            <person name="Lapidus A."/>
            <person name="Cheng J.-F."/>
            <person name="Goodwin L."/>
            <person name="Pitluck S."/>
            <person name="Peters L."/>
            <person name="Ovchinnikova G."/>
            <person name="Teshima H."/>
            <person name="Detter J.C."/>
            <person name="Han C."/>
            <person name="Tapia R."/>
            <person name="Land M."/>
            <person name="Hauser L."/>
            <person name="Kyrpides N."/>
            <person name="Ivanova N."/>
            <person name="Pagani I."/>
            <person name="Parshina S."/>
            <person name="Plugge C."/>
            <person name="Muyzer G."/>
            <person name="Kuever J."/>
            <person name="Ivanova A."/>
            <person name="Nazina T."/>
            <person name="Klenk H.-P."/>
            <person name="Brambilla E."/>
            <person name="Spring S."/>
            <person name="Stams A.F."/>
            <person name="Woyke T."/>
        </authorList>
    </citation>
    <scope>NUCLEOTIDE SEQUENCE [LARGE SCALE GENOMIC DNA]</scope>
    <source>
        <strain evidence="11 12">DSM 7213</strain>
    </source>
</reference>
<dbReference type="KEGG" id="dgi:Desgi_4567"/>
<dbReference type="PRINTS" id="PR01036">
    <property type="entry name" value="TCRTETB"/>
</dbReference>
<dbReference type="InterPro" id="IPR011701">
    <property type="entry name" value="MFS"/>
</dbReference>
<dbReference type="eggNOG" id="COG2814">
    <property type="taxonomic scope" value="Bacteria"/>
</dbReference>
<feature type="transmembrane region" description="Helical" evidence="9">
    <location>
        <begin position="396"/>
        <end position="417"/>
    </location>
</feature>
<evidence type="ECO:0000313" key="11">
    <source>
        <dbReference type="EMBL" id="AGL03794.1"/>
    </source>
</evidence>
<gene>
    <name evidence="11" type="ORF">Desgi_4567</name>
</gene>
<evidence type="ECO:0000259" key="10">
    <source>
        <dbReference type="PROSITE" id="PS50850"/>
    </source>
</evidence>
<feature type="compositionally biased region" description="Gly residues" evidence="8">
    <location>
        <begin position="33"/>
        <end position="43"/>
    </location>
</feature>
<dbReference type="Gene3D" id="1.20.1250.20">
    <property type="entry name" value="MFS general substrate transporter like domains"/>
    <property type="match status" value="1"/>
</dbReference>
<evidence type="ECO:0000256" key="2">
    <source>
        <dbReference type="ARBA" id="ARBA00008537"/>
    </source>
</evidence>
<feature type="transmembrane region" description="Helical" evidence="9">
    <location>
        <begin position="237"/>
        <end position="256"/>
    </location>
</feature>
<feature type="transmembrane region" description="Helical" evidence="9">
    <location>
        <begin position="366"/>
        <end position="384"/>
    </location>
</feature>
<dbReference type="RefSeq" id="WP_006522362.1">
    <property type="nucleotide sequence ID" value="NC_021184.1"/>
</dbReference>
<dbReference type="STRING" id="767817.Desgi_4567"/>
<feature type="transmembrane region" description="Helical" evidence="9">
    <location>
        <begin position="118"/>
        <end position="137"/>
    </location>
</feature>
<organism evidence="11 12">
    <name type="scientific">Desulfoscipio gibsoniae DSM 7213</name>
    <dbReference type="NCBI Taxonomy" id="767817"/>
    <lineage>
        <taxon>Bacteria</taxon>
        <taxon>Bacillati</taxon>
        <taxon>Bacillota</taxon>
        <taxon>Clostridia</taxon>
        <taxon>Eubacteriales</taxon>
        <taxon>Desulfallaceae</taxon>
        <taxon>Desulfoscipio</taxon>
    </lineage>
</organism>
<keyword evidence="4" id="KW-1003">Cell membrane</keyword>
<name>R4KM84_9FIRM</name>
<evidence type="ECO:0000256" key="1">
    <source>
        <dbReference type="ARBA" id="ARBA00004651"/>
    </source>
</evidence>
<feature type="region of interest" description="Disordered" evidence="8">
    <location>
        <begin position="1"/>
        <end position="43"/>
    </location>
</feature>
<keyword evidence="12" id="KW-1185">Reference proteome</keyword>
<feature type="domain" description="Major facilitator superfamily (MFS) profile" evidence="10">
    <location>
        <begin position="52"/>
        <end position="543"/>
    </location>
</feature>
<feature type="transmembrane region" description="Helical" evidence="9">
    <location>
        <begin position="177"/>
        <end position="198"/>
    </location>
</feature>
<sequence length="560" mass="59834">MSDKVPRVPGPPGPPGNPGPPGTPKPGPPGLSGAPGGGSPGQTAGGQIPWAQLFILIAGGFMAILDSSIVNVALPKLMSIFGVGAEKIQWVMTAYLLVSGVVIPVTGYLGDRFGYKRLYIYTLGAFTIGSALCAFAWSNNSLVAFRVLQAIGGGMMIPVSMAMIFRIVPPHKMGTALGVWGITAMLAPAIGPTTGGYLVDNFSWHTIFTINIPIGIIVIFLAGLILRETDVRHDLKFDIPGFMLSGLGCFALLLALSEGQDKGWTSQYIVTLLVGAFFMLLLFVLWELQTPQPMLDIRLLRNPVFAASQATTAMLTMGLFAAIFLIPIYAQNLMGLTPMQTGLLLMPMAIMSGIMMPISGRLYDKIGALPLCIVGITILIITTYKLHVINLDTSYHWLQGMLALRAVGMGLMMMPVTTAGMNTLPPFLSGRASAFNNLVRQISASMGIAFLTWVMLKRQVFHAQMLADSASITNPVAHDTIQMMATQLAASGMVSGQDGSVALIALSVQRQSMALGIGDTFIVSTIIILFAVPLIFLLSKKRVEAQRAIEMQKYSAARPN</sequence>
<dbReference type="PANTHER" id="PTHR42718:SF9">
    <property type="entry name" value="MAJOR FACILITATOR SUPERFAMILY MULTIDRUG TRANSPORTER MFSC"/>
    <property type="match status" value="1"/>
</dbReference>
<feature type="transmembrane region" description="Helical" evidence="9">
    <location>
        <begin position="520"/>
        <end position="538"/>
    </location>
</feature>
<keyword evidence="3" id="KW-0813">Transport</keyword>
<evidence type="ECO:0000256" key="3">
    <source>
        <dbReference type="ARBA" id="ARBA00022448"/>
    </source>
</evidence>
<dbReference type="CDD" id="cd17503">
    <property type="entry name" value="MFS_LmrB_MDR_like"/>
    <property type="match status" value="1"/>
</dbReference>
<feature type="compositionally biased region" description="Pro residues" evidence="8">
    <location>
        <begin position="8"/>
        <end position="29"/>
    </location>
</feature>
<feature type="transmembrane region" description="Helical" evidence="9">
    <location>
        <begin position="268"/>
        <end position="286"/>
    </location>
</feature>
<evidence type="ECO:0000256" key="7">
    <source>
        <dbReference type="ARBA" id="ARBA00023136"/>
    </source>
</evidence>
<evidence type="ECO:0000256" key="6">
    <source>
        <dbReference type="ARBA" id="ARBA00022989"/>
    </source>
</evidence>
<feature type="transmembrane region" description="Helical" evidence="9">
    <location>
        <begin position="307"/>
        <end position="330"/>
    </location>
</feature>
<evidence type="ECO:0000313" key="12">
    <source>
        <dbReference type="Proteomes" id="UP000013520"/>
    </source>
</evidence>
<comment type="subcellular location">
    <subcellularLocation>
        <location evidence="1">Cell membrane</location>
        <topology evidence="1">Multi-pass membrane protein</topology>
    </subcellularLocation>
</comment>
<dbReference type="GO" id="GO:0005886">
    <property type="term" value="C:plasma membrane"/>
    <property type="evidence" value="ECO:0007669"/>
    <property type="project" value="UniProtKB-SubCell"/>
</dbReference>
<evidence type="ECO:0000256" key="9">
    <source>
        <dbReference type="SAM" id="Phobius"/>
    </source>
</evidence>
<dbReference type="GO" id="GO:0022857">
    <property type="term" value="F:transmembrane transporter activity"/>
    <property type="evidence" value="ECO:0007669"/>
    <property type="project" value="InterPro"/>
</dbReference>
<dbReference type="NCBIfam" id="TIGR00711">
    <property type="entry name" value="efflux_EmrB"/>
    <property type="match status" value="1"/>
</dbReference>
<feature type="transmembrane region" description="Helical" evidence="9">
    <location>
        <begin position="50"/>
        <end position="70"/>
    </location>
</feature>
<comment type="similarity">
    <text evidence="2">Belongs to the major facilitator superfamily. EmrB family.</text>
</comment>
<evidence type="ECO:0000256" key="4">
    <source>
        <dbReference type="ARBA" id="ARBA00022475"/>
    </source>
</evidence>
<keyword evidence="7 9" id="KW-0472">Membrane</keyword>
<dbReference type="Proteomes" id="UP000013520">
    <property type="component" value="Chromosome"/>
</dbReference>
<dbReference type="PANTHER" id="PTHR42718">
    <property type="entry name" value="MAJOR FACILITATOR SUPERFAMILY MULTIDRUG TRANSPORTER MFSC"/>
    <property type="match status" value="1"/>
</dbReference>
<dbReference type="Gene3D" id="1.20.1720.10">
    <property type="entry name" value="Multidrug resistance protein D"/>
    <property type="match status" value="1"/>
</dbReference>
<feature type="transmembrane region" description="Helical" evidence="9">
    <location>
        <begin position="143"/>
        <end position="165"/>
    </location>
</feature>
<dbReference type="InterPro" id="IPR036259">
    <property type="entry name" value="MFS_trans_sf"/>
</dbReference>
<dbReference type="SUPFAM" id="SSF103473">
    <property type="entry name" value="MFS general substrate transporter"/>
    <property type="match status" value="1"/>
</dbReference>
<accession>R4KM84</accession>
<dbReference type="InterPro" id="IPR020846">
    <property type="entry name" value="MFS_dom"/>
</dbReference>
<protein>
    <submittedName>
        <fullName evidence="11">Drug resistance transporter, EmrB/QacA subfamily</fullName>
    </submittedName>
</protein>
<feature type="transmembrane region" description="Helical" evidence="9">
    <location>
        <begin position="342"/>
        <end position="359"/>
    </location>
</feature>
<dbReference type="AlphaFoldDB" id="R4KM84"/>
<feature type="transmembrane region" description="Helical" evidence="9">
    <location>
        <begin position="204"/>
        <end position="225"/>
    </location>
</feature>
<evidence type="ECO:0000256" key="5">
    <source>
        <dbReference type="ARBA" id="ARBA00022692"/>
    </source>
</evidence>